<accession>A0A9X2AHC1</accession>
<gene>
    <name evidence="2" type="ORF">MON38_22345</name>
</gene>
<evidence type="ECO:0000313" key="2">
    <source>
        <dbReference type="EMBL" id="MCI1190176.1"/>
    </source>
</evidence>
<organism evidence="2 3">
    <name type="scientific">Hymenobacter cyanobacteriorum</name>
    <dbReference type="NCBI Taxonomy" id="2926463"/>
    <lineage>
        <taxon>Bacteria</taxon>
        <taxon>Pseudomonadati</taxon>
        <taxon>Bacteroidota</taxon>
        <taxon>Cytophagia</taxon>
        <taxon>Cytophagales</taxon>
        <taxon>Hymenobacteraceae</taxon>
        <taxon>Hymenobacter</taxon>
    </lineage>
</organism>
<dbReference type="Gene3D" id="3.40.50.1820">
    <property type="entry name" value="alpha/beta hydrolase"/>
    <property type="match status" value="1"/>
</dbReference>
<comment type="caution">
    <text evidence="2">The sequence shown here is derived from an EMBL/GenBank/DDBJ whole genome shotgun (WGS) entry which is preliminary data.</text>
</comment>
<feature type="domain" description="Secretion system C-terminal sorting" evidence="1">
    <location>
        <begin position="727"/>
        <end position="793"/>
    </location>
</feature>
<reference evidence="2" key="1">
    <citation type="submission" date="2022-03" db="EMBL/GenBank/DDBJ databases">
        <title>Bacterial whole genome sequence for Hymenobacter sp. DH14.</title>
        <authorList>
            <person name="Le V."/>
        </authorList>
    </citation>
    <scope>NUCLEOTIDE SEQUENCE</scope>
    <source>
        <strain evidence="2">DH14</strain>
    </source>
</reference>
<dbReference type="RefSeq" id="WP_241938385.1">
    <property type="nucleotide sequence ID" value="NZ_JALBGC010000008.1"/>
</dbReference>
<dbReference type="SUPFAM" id="SSF53474">
    <property type="entry name" value="alpha/beta-Hydrolases"/>
    <property type="match status" value="1"/>
</dbReference>
<evidence type="ECO:0000259" key="1">
    <source>
        <dbReference type="Pfam" id="PF18962"/>
    </source>
</evidence>
<dbReference type="InterPro" id="IPR026444">
    <property type="entry name" value="Secre_tail"/>
</dbReference>
<evidence type="ECO:0000313" key="3">
    <source>
        <dbReference type="Proteomes" id="UP001139193"/>
    </source>
</evidence>
<dbReference type="EMBL" id="JALBGC010000008">
    <property type="protein sequence ID" value="MCI1190176.1"/>
    <property type="molecule type" value="Genomic_DNA"/>
</dbReference>
<keyword evidence="3" id="KW-1185">Reference proteome</keyword>
<dbReference type="NCBIfam" id="TIGR04183">
    <property type="entry name" value="Por_Secre_tail"/>
    <property type="match status" value="1"/>
</dbReference>
<dbReference type="AlphaFoldDB" id="A0A9X2AHC1"/>
<dbReference type="InterPro" id="IPR029058">
    <property type="entry name" value="AB_hydrolase_fold"/>
</dbReference>
<dbReference type="Proteomes" id="UP001139193">
    <property type="component" value="Unassembled WGS sequence"/>
</dbReference>
<proteinExistence type="predicted"/>
<name>A0A9X2AHC1_9BACT</name>
<protein>
    <submittedName>
        <fullName evidence="2">T9SS type A sorting domain-containing protein</fullName>
    </submittedName>
</protein>
<dbReference type="Pfam" id="PF18962">
    <property type="entry name" value="Por_Secre_tail"/>
    <property type="match status" value="1"/>
</dbReference>
<sequence>MSYPSGGPKDVRVRVSYTDGSTWESHLLVVAPAPVAAARYAGSGPNVLPPFQLTADRDYNGEYASATISIEYGGRNKATPDPAVLDKPLIVVKGFDVSGYIGGPDARSDYKEFVARISNRDNQSILSDGADADGYDIVYVDFNSGTDFIQRNARLLERVIRWVNEHKTGTQPNAMLAMSMGGLVAQYALREIETDASNPAYPHQVGLLITHDSPHQGANIPLSIQMTVRHLAGTVIRNPIGSDVVLAERFPLLVQARNALLSPAAQQMLRYQTRRGPTQLLQFAGPVVAAPTSLYDAFQQEYQALLGPARVPVGTPGRPCRVVASSNGSECGRGQPFEPCAELAKAGFDGEVFDYPFLVGVGIASLTAVVGAGTLGTLAIGLTGAYDLKAEYRLNALPDQQAQPIYYIFARVQKRTRLLGLFDVQLTLMNFQASSLSSQLPLDSGSGGIISLDAYAQQAGGAITALPAGIIKQRQFCFLPTYSALNITPGGTAALRASYSPGTSVGTPFANFRTAARQNEGHIEYTALNSTWMLQELRQAPQVLSCQAFCSAAPVISGPDVVCAGGGTTFTVAGLPPGVQISWSVVADVSVTQTSSGNTFTLSDGSAIGLATVLATLNGDCGSFTISKVVSIGKPNPTVRNLAQPGEPTFCVFTAPAVPGAGYRWYVDNRLVADANGIEFEYYFGCRITHVISYEFINDCPAPGARPSASVTGECRPRTQQAATATLYPNPASESVDVHVENADDDPQPLTVRLFDSQGRPRAEHTGPAGQATIRLRTDKLPAGLYFVHILRGPQVLSRQPLQIEK</sequence>